<evidence type="ECO:0000313" key="7">
    <source>
        <dbReference type="EMBL" id="MBC8542722.1"/>
    </source>
</evidence>
<feature type="domain" description="4Fe4S-binding SPASM" evidence="6">
    <location>
        <begin position="283"/>
        <end position="351"/>
    </location>
</feature>
<dbReference type="InterPro" id="IPR023885">
    <property type="entry name" value="4Fe4S-binding_SPASM_dom"/>
</dbReference>
<name>A0A926DS05_9FIRM</name>
<proteinExistence type="predicted"/>
<evidence type="ECO:0000256" key="1">
    <source>
        <dbReference type="ARBA" id="ARBA00022691"/>
    </source>
</evidence>
<dbReference type="RefSeq" id="WP_249289417.1">
    <property type="nucleotide sequence ID" value="NZ_JACRSQ010000004.1"/>
</dbReference>
<dbReference type="GO" id="GO:0046872">
    <property type="term" value="F:metal ion binding"/>
    <property type="evidence" value="ECO:0007669"/>
    <property type="project" value="UniProtKB-KW"/>
</dbReference>
<dbReference type="InterPro" id="IPR007197">
    <property type="entry name" value="rSAM"/>
</dbReference>
<keyword evidence="3" id="KW-0408">Iron</keyword>
<keyword evidence="8" id="KW-1185">Reference proteome</keyword>
<dbReference type="CDD" id="cd21109">
    <property type="entry name" value="SPASM"/>
    <property type="match status" value="1"/>
</dbReference>
<organism evidence="7 8">
    <name type="scientific">Bianquea renquensis</name>
    <dbReference type="NCBI Taxonomy" id="2763661"/>
    <lineage>
        <taxon>Bacteria</taxon>
        <taxon>Bacillati</taxon>
        <taxon>Bacillota</taxon>
        <taxon>Clostridia</taxon>
        <taxon>Eubacteriales</taxon>
        <taxon>Bianqueaceae</taxon>
        <taxon>Bianquea</taxon>
    </lineage>
</organism>
<evidence type="ECO:0000259" key="5">
    <source>
        <dbReference type="Pfam" id="PF04055"/>
    </source>
</evidence>
<dbReference type="SFLD" id="SFLDG01067">
    <property type="entry name" value="SPASM/twitch_domain_containing"/>
    <property type="match status" value="1"/>
</dbReference>
<accession>A0A926DS05</accession>
<dbReference type="SFLD" id="SFLDS00029">
    <property type="entry name" value="Radical_SAM"/>
    <property type="match status" value="1"/>
</dbReference>
<dbReference type="SUPFAM" id="SSF102114">
    <property type="entry name" value="Radical SAM enzymes"/>
    <property type="match status" value="1"/>
</dbReference>
<dbReference type="Gene3D" id="3.20.20.70">
    <property type="entry name" value="Aldolase class I"/>
    <property type="match status" value="1"/>
</dbReference>
<dbReference type="PANTHER" id="PTHR11228:SF7">
    <property type="entry name" value="PQQA PEPTIDE CYCLASE"/>
    <property type="match status" value="1"/>
</dbReference>
<keyword evidence="1" id="KW-0949">S-adenosyl-L-methionine</keyword>
<dbReference type="EMBL" id="JACRSQ010000004">
    <property type="protein sequence ID" value="MBC8542722.1"/>
    <property type="molecule type" value="Genomic_DNA"/>
</dbReference>
<dbReference type="GO" id="GO:0051536">
    <property type="term" value="F:iron-sulfur cluster binding"/>
    <property type="evidence" value="ECO:0007669"/>
    <property type="project" value="UniProtKB-KW"/>
</dbReference>
<feature type="domain" description="Radical SAM core" evidence="5">
    <location>
        <begin position="88"/>
        <end position="229"/>
    </location>
</feature>
<dbReference type="AlphaFoldDB" id="A0A926DS05"/>
<gene>
    <name evidence="7" type="ORF">H8730_04070</name>
</gene>
<evidence type="ECO:0000313" key="8">
    <source>
        <dbReference type="Proteomes" id="UP000657006"/>
    </source>
</evidence>
<keyword evidence="2" id="KW-0479">Metal-binding</keyword>
<dbReference type="Pfam" id="PF13186">
    <property type="entry name" value="SPASM"/>
    <property type="match status" value="1"/>
</dbReference>
<dbReference type="InterPro" id="IPR050377">
    <property type="entry name" value="Radical_SAM_PqqE_MftC-like"/>
</dbReference>
<dbReference type="Pfam" id="PF04055">
    <property type="entry name" value="Radical_SAM"/>
    <property type="match status" value="1"/>
</dbReference>
<sequence>MYIQSPYMVFSVDNQPILNAMVNLIGDNGMKPKADTVSLFLECRAPRQWDALLHKYGEECALYARQNNYILPQNQMWQHFHLKIAEIEINRHCNWSCVYCPNASNKIVHEYMPMDVYKEIIKKIIHCRTIQFITFNFYNEPTLDIHFEERIAFLQGSGLKLIIHTNGSGLTKDRLMLLKESDLLEAIKFNFPVTDEKTFVKITGYHGYKKVVENIYNALNMGIPVSFVVNGKEIESKRNGLEIQRLFQIDPSQIDLGKTTWRAGAVQGWEEKNVYIPGILSGCPNVITFLTIGIDGECYICCMDYFKKYPIGNILDMEINEIMKSEKAINIRKKVCGYLKSDANFLCRKCEHMQWMSLYKRLLRSLT</sequence>
<comment type="caution">
    <text evidence="7">The sequence shown here is derived from an EMBL/GenBank/DDBJ whole genome shotgun (WGS) entry which is preliminary data.</text>
</comment>
<dbReference type="GO" id="GO:0003824">
    <property type="term" value="F:catalytic activity"/>
    <property type="evidence" value="ECO:0007669"/>
    <property type="project" value="InterPro"/>
</dbReference>
<dbReference type="CDD" id="cd01335">
    <property type="entry name" value="Radical_SAM"/>
    <property type="match status" value="1"/>
</dbReference>
<protein>
    <submittedName>
        <fullName evidence="7">Radical SAM protein</fullName>
    </submittedName>
</protein>
<dbReference type="InterPro" id="IPR058240">
    <property type="entry name" value="rSAM_sf"/>
</dbReference>
<dbReference type="InterPro" id="IPR013785">
    <property type="entry name" value="Aldolase_TIM"/>
</dbReference>
<dbReference type="PANTHER" id="PTHR11228">
    <property type="entry name" value="RADICAL SAM DOMAIN PROTEIN"/>
    <property type="match status" value="1"/>
</dbReference>
<evidence type="ECO:0000256" key="3">
    <source>
        <dbReference type="ARBA" id="ARBA00023004"/>
    </source>
</evidence>
<keyword evidence="4" id="KW-0411">Iron-sulfur</keyword>
<evidence type="ECO:0000256" key="4">
    <source>
        <dbReference type="ARBA" id="ARBA00023014"/>
    </source>
</evidence>
<evidence type="ECO:0000259" key="6">
    <source>
        <dbReference type="Pfam" id="PF13186"/>
    </source>
</evidence>
<evidence type="ECO:0000256" key="2">
    <source>
        <dbReference type="ARBA" id="ARBA00022723"/>
    </source>
</evidence>
<reference evidence="7" key="1">
    <citation type="submission" date="2020-08" db="EMBL/GenBank/DDBJ databases">
        <title>Genome public.</title>
        <authorList>
            <person name="Liu C."/>
            <person name="Sun Q."/>
        </authorList>
    </citation>
    <scope>NUCLEOTIDE SEQUENCE</scope>
    <source>
        <strain evidence="7">NSJ-32</strain>
    </source>
</reference>
<dbReference type="Proteomes" id="UP000657006">
    <property type="component" value="Unassembled WGS sequence"/>
</dbReference>